<dbReference type="InterPro" id="IPR025312">
    <property type="entry name" value="DUF4216"/>
</dbReference>
<gene>
    <name evidence="5" type="primary">LOC114074272</name>
</gene>
<dbReference type="Pfam" id="PF13960">
    <property type="entry name" value="DUF4218"/>
    <property type="match status" value="1"/>
</dbReference>
<dbReference type="InterPro" id="IPR029480">
    <property type="entry name" value="Transpos_assoc"/>
</dbReference>
<dbReference type="Pfam" id="PF13963">
    <property type="entry name" value="Transpos_assoc"/>
    <property type="match status" value="1"/>
</dbReference>
<keyword evidence="4" id="KW-1185">Reference proteome</keyword>
<dbReference type="Pfam" id="PF13952">
    <property type="entry name" value="DUF4216"/>
    <property type="match status" value="1"/>
</dbReference>
<sequence length="1097" mass="128016">MDRSWMYNMTNFGRMGLRPEFVEGVIGFVEYAKTLDPFQRSGMIKCPCNKCQCLNYEKPDAVELHIYRNGFKKEYTVWTSHGEIDNNFDVFQHYVPGESSSNVNSNAQNYRIDDMVQDAFGVHSDFDFANQGEEAPNVECKIFFEQLESASRPLYEGSPHSQLSIAVRLLSIKSDWNVPQGAMDSVIDLIHDLVDPNLEIPDNFYKAKRLVSKLGMSSMRIHCCENGCMLYYKDDIDLESCKFCGKCRYKQTASGKKVPIKAMHYLPLIPRLKRLYASNRSAPHMRWHHEHRRPPGVMCHPSDGEAWKHFDRTYPQFAAEPRNIRLGLCSDGFTPHSVSAAPYSCWPVFVTPYNLPPEMCMTSPYIFLNCVIPGPRNPKVLIDVYLQPLIDELKQLWVQGVETFDVSLKQNFNLRAALMWTINDFPAYGMLSGWMTAGKLACPYCMENTKSFTLKHGRKNSWFDCHRQFLPMDHEFRSMKNAFRKNSVEQGYPPPILTGEQVWERVQNFPKVAKEQPYKFDGYGVAHNWTKQSIFWELPYWKDNLLRHNLDVMHIEKNYFDNLFNTVMDVTGKTKDSVKARMDLPEYCRRKELWLQEKQNNKFFKPKASYSFTRDQKRKICEWVEQLKMPAGHASNLGKCVDMEHGKLHCMKSHDCHVFMETLLPVAFSGLPDRIWKPMTEISLFFKDLCSNTLREDNLVQMDQNIPVITNKLEKILPPGFFDVMEHLPVHLVHEARLGGPVQYRWMYPFERTIGKSKRGMKQNHRVEGSMVQFHLGREITNFGSYYFKRSVSCFQNRPNCHDDGGETMKPLSIFNQPGKGSKKRTRRNLSAIELQSASTHVLLNCPQVKPFVDYFVHLYGNERVFENFSKWFQDYIYDTKNGQFDQFLKDISWGPIKTYSMNKYVVNGFKFTTEEYSKYKKTNNSGVWVKGGDGNLDGVDYYGVLKEVLEMEYSGWPTKKIILFRCKWFDPTPKRGTREIKQYNIIEVKHTREYEAYDPFIIAQNVKQVYYVPYPLRPDKADWWVVIKTKPMGRVEVENVLDVAYQNDDSSIVHHTVDIELENDLEHPEHILEEVDMEEITNEGANATIHEDEFEE</sequence>
<name>A0ABM1UWR4_SOLPN</name>
<evidence type="ECO:0000259" key="3">
    <source>
        <dbReference type="Pfam" id="PF13963"/>
    </source>
</evidence>
<feature type="domain" description="DUF4216" evidence="1">
    <location>
        <begin position="950"/>
        <end position="1027"/>
    </location>
</feature>
<dbReference type="InterPro" id="IPR004242">
    <property type="entry name" value="Transposase_21"/>
</dbReference>
<feature type="domain" description="DUF4218" evidence="2">
    <location>
        <begin position="689"/>
        <end position="798"/>
    </location>
</feature>
<dbReference type="PANTHER" id="PTHR10775:SF193">
    <property type="entry name" value="DUF4216 DOMAIN-CONTAINING PROTEIN"/>
    <property type="match status" value="1"/>
</dbReference>
<feature type="domain" description="Transposase-associated" evidence="3">
    <location>
        <begin position="3"/>
        <end position="83"/>
    </location>
</feature>
<dbReference type="InterPro" id="IPR025452">
    <property type="entry name" value="DUF4218"/>
</dbReference>
<protein>
    <submittedName>
        <fullName evidence="5">Uncharacterized protein LOC114074272</fullName>
    </submittedName>
</protein>
<evidence type="ECO:0000259" key="2">
    <source>
        <dbReference type="Pfam" id="PF13960"/>
    </source>
</evidence>
<reference evidence="4" key="1">
    <citation type="journal article" date="2014" name="Nat. Genet.">
        <title>The genome of the stress-tolerant wild tomato species Solanum pennellii.</title>
        <authorList>
            <person name="Bolger A."/>
            <person name="Scossa F."/>
            <person name="Bolger M.E."/>
            <person name="Lanz C."/>
            <person name="Maumus F."/>
            <person name="Tohge T."/>
            <person name="Quesneville H."/>
            <person name="Alseekh S."/>
            <person name="Sorensen I."/>
            <person name="Lichtenstein G."/>
            <person name="Fich E.A."/>
            <person name="Conte M."/>
            <person name="Keller H."/>
            <person name="Schneeberger K."/>
            <person name="Schwacke R."/>
            <person name="Ofner I."/>
            <person name="Vrebalov J."/>
            <person name="Xu Y."/>
            <person name="Osorio S."/>
            <person name="Aflitos S.A."/>
            <person name="Schijlen E."/>
            <person name="Jimenez-Gomez J.M."/>
            <person name="Ryngajllo M."/>
            <person name="Kimura S."/>
            <person name="Kumar R."/>
            <person name="Koenig D."/>
            <person name="Headland L.R."/>
            <person name="Maloof J.N."/>
            <person name="Sinha N."/>
            <person name="van Ham R.C."/>
            <person name="Lankhorst R.K."/>
            <person name="Mao L."/>
            <person name="Vogel A."/>
            <person name="Arsova B."/>
            <person name="Panstruga R."/>
            <person name="Fei Z."/>
            <person name="Rose J.K."/>
            <person name="Zamir D."/>
            <person name="Carrari F."/>
            <person name="Giovannoni J.J."/>
            <person name="Weigel D."/>
            <person name="Usadel B."/>
            <person name="Fernie A.R."/>
        </authorList>
    </citation>
    <scope>NUCLEOTIDE SEQUENCE [LARGE SCALE GENOMIC DNA]</scope>
    <source>
        <strain evidence="4">cv. LA0716</strain>
    </source>
</reference>
<evidence type="ECO:0000259" key="1">
    <source>
        <dbReference type="Pfam" id="PF13952"/>
    </source>
</evidence>
<evidence type="ECO:0000313" key="4">
    <source>
        <dbReference type="Proteomes" id="UP000694930"/>
    </source>
</evidence>
<dbReference type="Pfam" id="PF02992">
    <property type="entry name" value="Transposase_21"/>
    <property type="match status" value="1"/>
</dbReference>
<dbReference type="Proteomes" id="UP000694930">
    <property type="component" value="Chromosome 10"/>
</dbReference>
<proteinExistence type="predicted"/>
<dbReference type="RefSeq" id="XP_027767932.1">
    <property type="nucleotide sequence ID" value="XM_027912131.1"/>
</dbReference>
<reference evidence="5" key="2">
    <citation type="submission" date="2025-08" db="UniProtKB">
        <authorList>
            <consortium name="RefSeq"/>
        </authorList>
    </citation>
    <scope>IDENTIFICATION</scope>
</reference>
<dbReference type="GeneID" id="114074272"/>
<evidence type="ECO:0000313" key="5">
    <source>
        <dbReference type="RefSeq" id="XP_027767932.1"/>
    </source>
</evidence>
<organism evidence="4 5">
    <name type="scientific">Solanum pennellii</name>
    <name type="common">Tomato</name>
    <name type="synonym">Lycopersicon pennellii</name>
    <dbReference type="NCBI Taxonomy" id="28526"/>
    <lineage>
        <taxon>Eukaryota</taxon>
        <taxon>Viridiplantae</taxon>
        <taxon>Streptophyta</taxon>
        <taxon>Embryophyta</taxon>
        <taxon>Tracheophyta</taxon>
        <taxon>Spermatophyta</taxon>
        <taxon>Magnoliopsida</taxon>
        <taxon>eudicotyledons</taxon>
        <taxon>Gunneridae</taxon>
        <taxon>Pentapetalae</taxon>
        <taxon>asterids</taxon>
        <taxon>lamiids</taxon>
        <taxon>Solanales</taxon>
        <taxon>Solanaceae</taxon>
        <taxon>Solanoideae</taxon>
        <taxon>Solaneae</taxon>
        <taxon>Solanum</taxon>
        <taxon>Solanum subgen. Lycopersicon</taxon>
    </lineage>
</organism>
<accession>A0ABM1UWR4</accession>
<dbReference type="PANTHER" id="PTHR10775">
    <property type="entry name" value="OS08G0208400 PROTEIN"/>
    <property type="match status" value="1"/>
</dbReference>